<feature type="signal peptide" evidence="11">
    <location>
        <begin position="1"/>
        <end position="29"/>
    </location>
</feature>
<dbReference type="SMART" id="SM00848">
    <property type="entry name" value="Inhibitor_I29"/>
    <property type="match status" value="1"/>
</dbReference>
<dbReference type="Gene3D" id="3.10.450.10">
    <property type="match status" value="3"/>
</dbReference>
<feature type="chain" id="PRO_5014675936" evidence="11">
    <location>
        <begin position="30"/>
        <end position="824"/>
    </location>
</feature>
<feature type="domain" description="Cathepsin propeptide inhibitor" evidence="13">
    <location>
        <begin position="517"/>
        <end position="574"/>
    </location>
</feature>
<keyword evidence="6" id="KW-0788">Thiol protease</keyword>
<keyword evidence="8" id="KW-1015">Disulfide bond</keyword>
<protein>
    <submittedName>
        <fullName evidence="14">Putative cysteine proteinase</fullName>
    </submittedName>
</protein>
<dbReference type="FunFam" id="3.90.70.10:FF:000130">
    <property type="entry name" value="Cysteine proteinase 1"/>
    <property type="match status" value="1"/>
</dbReference>
<keyword evidence="7" id="KW-0865">Zymogen</keyword>
<feature type="region of interest" description="Disordered" evidence="10">
    <location>
        <begin position="376"/>
        <end position="398"/>
    </location>
</feature>
<dbReference type="InterPro" id="IPR025661">
    <property type="entry name" value="Pept_asp_AS"/>
</dbReference>
<name>A0A2M4A2M0_9DIPT</name>
<evidence type="ECO:0000256" key="6">
    <source>
        <dbReference type="ARBA" id="ARBA00022807"/>
    </source>
</evidence>
<dbReference type="InterPro" id="IPR038765">
    <property type="entry name" value="Papain-like_cys_pep_sf"/>
</dbReference>
<evidence type="ECO:0000256" key="2">
    <source>
        <dbReference type="ARBA" id="ARBA00009403"/>
    </source>
</evidence>
<dbReference type="InterPro" id="IPR018073">
    <property type="entry name" value="Prot_inh_cystat_CS"/>
</dbReference>
<dbReference type="EMBL" id="GGFK01001674">
    <property type="protein sequence ID" value="MBW34995.1"/>
    <property type="molecule type" value="Transcribed_RNA"/>
</dbReference>
<evidence type="ECO:0000259" key="12">
    <source>
        <dbReference type="SMART" id="SM00645"/>
    </source>
</evidence>
<dbReference type="PANTHER" id="PTHR12411">
    <property type="entry name" value="CYSTEINE PROTEASE FAMILY C1-RELATED"/>
    <property type="match status" value="1"/>
</dbReference>
<evidence type="ECO:0000259" key="13">
    <source>
        <dbReference type="SMART" id="SM00848"/>
    </source>
</evidence>
<dbReference type="SMART" id="SM00645">
    <property type="entry name" value="Pept_C1"/>
    <property type="match status" value="1"/>
</dbReference>
<dbReference type="AlphaFoldDB" id="A0A2M4A2M0"/>
<evidence type="ECO:0000256" key="4">
    <source>
        <dbReference type="ARBA" id="ARBA00022729"/>
    </source>
</evidence>
<dbReference type="InterPro" id="IPR039417">
    <property type="entry name" value="Peptidase_C1A_papain-like"/>
</dbReference>
<keyword evidence="9" id="KW-0325">Glycoprotein</keyword>
<comment type="similarity">
    <text evidence="1">Belongs to the peptidase C1 family.</text>
</comment>
<dbReference type="InterPro" id="IPR000668">
    <property type="entry name" value="Peptidase_C1A_C"/>
</dbReference>
<evidence type="ECO:0000256" key="1">
    <source>
        <dbReference type="ARBA" id="ARBA00008455"/>
    </source>
</evidence>
<dbReference type="PROSITE" id="PS00139">
    <property type="entry name" value="THIOL_PROTEASE_CYS"/>
    <property type="match status" value="1"/>
</dbReference>
<sequence length="824" mass="93520">MGRRSRSMAQQLLLLLSLAALLLVVAVHSETVEAEAKEAIAGGTEDGDNQDDSHAHKLERRDTSPKKVNKIPKTGAAEQLTPEEYGNEAHQKRIREGLKQMAQLADGNGNERKVTVVGATQSVVSGISYNYRLTFADDEEKRVCVLNVWERAWLKDKDEAVKVKFECPETSEKKRAKRNGCPGCPAGLTEEDLGKPEHQERINKILSFHGYTRDSDFKVLSASQQVVAGLKYTYTVQHNGKRCELGSWERVWLEASQPEEAYKYSYSCSEASRRRRRRSAIPGSVRALTDDELVNSEHVQRVDKILVANAGSVDSSKSRIVSGTVQTVQGKLYKYAVEFELDGGIPKVCKLSAWERPWLEKSNPTEAYHYTVRCPTEQEQQQHERKRRHAKKVGSSNELTAEELKNQAHHDRIKAGLVVYNTERSKSYTDFEILAGSMQQTVGSLYKYTFRVTTEPDVVCKISIWERVWLETQEQRKYIVRCTGDDLTETTEQQPETRKRSVRSLKIDDEAHVRRQFEKFKLQHKRQYGSSLEHEMRYNIFRNNLYKIDQLNRHERGTGKYGVTKFADMTTAEYRAHTGLIVPKQHSNHIRNPIATVSSERTSLPASFDWRDHGAVTGVKNQGNCGSCWAFSAIGNIEGLHQIKTKKLEAYSEQELIDCDTVDNGCNGGYMDDAFKAIEKLGGLELEDEYPYQAKAQKTCHFNKTLSHVRVKGAVDMPKNETFIAQYLIENGPIAIGLNANAMQFYRGGISHPWHLLCSHKQIDHGVLIVGYGVKEYPLFNKTLPYWTIKNSWGPKWGEQGYYRIYRGDNSCGVSEMASSAVLE</sequence>
<dbReference type="InterPro" id="IPR046350">
    <property type="entry name" value="Cystatin_sf"/>
</dbReference>
<dbReference type="PROSITE" id="PS00639">
    <property type="entry name" value="THIOL_PROTEASE_HIS"/>
    <property type="match status" value="1"/>
</dbReference>
<dbReference type="Gene3D" id="3.90.70.10">
    <property type="entry name" value="Cysteine proteinases"/>
    <property type="match status" value="1"/>
</dbReference>
<proteinExistence type="inferred from homology"/>
<dbReference type="GO" id="GO:0008234">
    <property type="term" value="F:cysteine-type peptidase activity"/>
    <property type="evidence" value="ECO:0007669"/>
    <property type="project" value="UniProtKB-KW"/>
</dbReference>
<evidence type="ECO:0000256" key="9">
    <source>
        <dbReference type="ARBA" id="ARBA00023180"/>
    </source>
</evidence>
<feature type="compositionally biased region" description="Basic and acidic residues" evidence="10">
    <location>
        <begin position="51"/>
        <end position="65"/>
    </location>
</feature>
<evidence type="ECO:0000256" key="3">
    <source>
        <dbReference type="ARBA" id="ARBA00022670"/>
    </source>
</evidence>
<dbReference type="SUPFAM" id="SSF54001">
    <property type="entry name" value="Cysteine proteinases"/>
    <property type="match status" value="1"/>
</dbReference>
<dbReference type="InterPro" id="IPR025660">
    <property type="entry name" value="Pept_his_AS"/>
</dbReference>
<dbReference type="InterPro" id="IPR013128">
    <property type="entry name" value="Peptidase_C1A"/>
</dbReference>
<dbReference type="Pfam" id="PF00112">
    <property type="entry name" value="Peptidase_C1"/>
    <property type="match status" value="1"/>
</dbReference>
<dbReference type="InterPro" id="IPR000169">
    <property type="entry name" value="Pept_cys_AS"/>
</dbReference>
<dbReference type="CDD" id="cd02248">
    <property type="entry name" value="Peptidase_C1A"/>
    <property type="match status" value="1"/>
</dbReference>
<dbReference type="InterPro" id="IPR013201">
    <property type="entry name" value="Prot_inhib_I29"/>
</dbReference>
<dbReference type="GO" id="GO:0006508">
    <property type="term" value="P:proteolysis"/>
    <property type="evidence" value="ECO:0007669"/>
    <property type="project" value="UniProtKB-KW"/>
</dbReference>
<dbReference type="PROSITE" id="PS00287">
    <property type="entry name" value="CYSTATIN"/>
    <property type="match status" value="1"/>
</dbReference>
<comment type="similarity">
    <text evidence="2">Belongs to the cystatin family.</text>
</comment>
<accession>A0A2M4A2M0</accession>
<dbReference type="PRINTS" id="PR00705">
    <property type="entry name" value="PAPAIN"/>
</dbReference>
<evidence type="ECO:0000256" key="10">
    <source>
        <dbReference type="SAM" id="MobiDB-lite"/>
    </source>
</evidence>
<evidence type="ECO:0000256" key="11">
    <source>
        <dbReference type="SAM" id="SignalP"/>
    </source>
</evidence>
<evidence type="ECO:0000256" key="5">
    <source>
        <dbReference type="ARBA" id="ARBA00022801"/>
    </source>
</evidence>
<evidence type="ECO:0000256" key="8">
    <source>
        <dbReference type="ARBA" id="ARBA00023157"/>
    </source>
</evidence>
<keyword evidence="5" id="KW-0378">Hydrolase</keyword>
<evidence type="ECO:0000256" key="7">
    <source>
        <dbReference type="ARBA" id="ARBA00023145"/>
    </source>
</evidence>
<dbReference type="SUPFAM" id="SSF54403">
    <property type="entry name" value="Cystatin/monellin"/>
    <property type="match status" value="3"/>
</dbReference>
<dbReference type="Pfam" id="PF08246">
    <property type="entry name" value="Inhibitor_I29"/>
    <property type="match status" value="1"/>
</dbReference>
<reference evidence="14" key="1">
    <citation type="submission" date="2018-01" db="EMBL/GenBank/DDBJ databases">
        <title>An insight into the sialome of Amazonian anophelines.</title>
        <authorList>
            <person name="Ribeiro J.M."/>
            <person name="Scarpassa V."/>
            <person name="Calvo E."/>
        </authorList>
    </citation>
    <scope>NUCLEOTIDE SEQUENCE</scope>
    <source>
        <tissue evidence="14">Salivary glands</tissue>
    </source>
</reference>
<evidence type="ECO:0000313" key="14">
    <source>
        <dbReference type="EMBL" id="MBW34995.1"/>
    </source>
</evidence>
<keyword evidence="4 11" id="KW-0732">Signal</keyword>
<organism evidence="14">
    <name type="scientific">Anopheles triannulatus</name>
    <dbReference type="NCBI Taxonomy" id="58253"/>
    <lineage>
        <taxon>Eukaryota</taxon>
        <taxon>Metazoa</taxon>
        <taxon>Ecdysozoa</taxon>
        <taxon>Arthropoda</taxon>
        <taxon>Hexapoda</taxon>
        <taxon>Insecta</taxon>
        <taxon>Pterygota</taxon>
        <taxon>Neoptera</taxon>
        <taxon>Endopterygota</taxon>
        <taxon>Diptera</taxon>
        <taxon>Nematocera</taxon>
        <taxon>Culicoidea</taxon>
        <taxon>Culicidae</taxon>
        <taxon>Anophelinae</taxon>
        <taxon>Anopheles</taxon>
    </lineage>
</organism>
<dbReference type="PROSITE" id="PS00640">
    <property type="entry name" value="THIOL_PROTEASE_ASN"/>
    <property type="match status" value="1"/>
</dbReference>
<keyword evidence="3" id="KW-0645">Protease</keyword>
<feature type="domain" description="Peptidase C1A papain C-terminal" evidence="12">
    <location>
        <begin position="604"/>
        <end position="822"/>
    </location>
</feature>
<feature type="region of interest" description="Disordered" evidence="10">
    <location>
        <begin position="38"/>
        <end position="76"/>
    </location>
</feature>